<feature type="coiled-coil region" evidence="1">
    <location>
        <begin position="627"/>
        <end position="803"/>
    </location>
</feature>
<feature type="compositionally biased region" description="Basic and acidic residues" evidence="2">
    <location>
        <begin position="1798"/>
        <end position="1810"/>
    </location>
</feature>
<dbReference type="SUPFAM" id="SSF57997">
    <property type="entry name" value="Tropomyosin"/>
    <property type="match status" value="1"/>
</dbReference>
<protein>
    <submittedName>
        <fullName evidence="3">Uncharacterized protein</fullName>
    </submittedName>
</protein>
<feature type="region of interest" description="Disordered" evidence="2">
    <location>
        <begin position="1"/>
        <end position="110"/>
    </location>
</feature>
<comment type="caution">
    <text evidence="3">The sequence shown here is derived from an EMBL/GenBank/DDBJ whole genome shotgun (WGS) entry which is preliminary data.</text>
</comment>
<feature type="region of interest" description="Disordered" evidence="2">
    <location>
        <begin position="396"/>
        <end position="416"/>
    </location>
</feature>
<feature type="compositionally biased region" description="Acidic residues" evidence="2">
    <location>
        <begin position="50"/>
        <end position="60"/>
    </location>
</feature>
<reference evidence="3" key="1">
    <citation type="submission" date="2023-06" db="EMBL/GenBank/DDBJ databases">
        <authorList>
            <person name="Delattre M."/>
        </authorList>
    </citation>
    <scope>NUCLEOTIDE SEQUENCE</scope>
    <source>
        <strain evidence="3">AF72</strain>
    </source>
</reference>
<dbReference type="GO" id="GO:0000796">
    <property type="term" value="C:condensin complex"/>
    <property type="evidence" value="ECO:0007669"/>
    <property type="project" value="TreeGrafter"/>
</dbReference>
<dbReference type="GO" id="GO:0007076">
    <property type="term" value="P:mitotic chromosome condensation"/>
    <property type="evidence" value="ECO:0007669"/>
    <property type="project" value="TreeGrafter"/>
</dbReference>
<evidence type="ECO:0000256" key="1">
    <source>
        <dbReference type="SAM" id="Coils"/>
    </source>
</evidence>
<evidence type="ECO:0000313" key="3">
    <source>
        <dbReference type="EMBL" id="CAJ0581494.1"/>
    </source>
</evidence>
<feature type="region of interest" description="Disordered" evidence="2">
    <location>
        <begin position="1785"/>
        <end position="1832"/>
    </location>
</feature>
<feature type="coiled-coil region" evidence="1">
    <location>
        <begin position="1354"/>
        <end position="1491"/>
    </location>
</feature>
<feature type="region of interest" description="Disordered" evidence="2">
    <location>
        <begin position="1878"/>
        <end position="1906"/>
    </location>
</feature>
<keyword evidence="1" id="KW-0175">Coiled coil</keyword>
<dbReference type="GO" id="GO:0000793">
    <property type="term" value="C:condensed chromosome"/>
    <property type="evidence" value="ECO:0007669"/>
    <property type="project" value="TreeGrafter"/>
</dbReference>
<keyword evidence="4" id="KW-1185">Reference proteome</keyword>
<dbReference type="EMBL" id="CATQJA010002663">
    <property type="protein sequence ID" value="CAJ0581494.1"/>
    <property type="molecule type" value="Genomic_DNA"/>
</dbReference>
<feature type="region of interest" description="Disordered" evidence="2">
    <location>
        <begin position="2068"/>
        <end position="2140"/>
    </location>
</feature>
<feature type="non-terminal residue" evidence="3">
    <location>
        <position position="1"/>
    </location>
</feature>
<gene>
    <name evidence="3" type="ORF">MSPICULIGERA_LOCUS19651</name>
</gene>
<feature type="coiled-coil region" evidence="1">
    <location>
        <begin position="1528"/>
        <end position="1590"/>
    </location>
</feature>
<dbReference type="GO" id="GO:0003682">
    <property type="term" value="F:chromatin binding"/>
    <property type="evidence" value="ECO:0007669"/>
    <property type="project" value="TreeGrafter"/>
</dbReference>
<feature type="coiled-coil region" evidence="1">
    <location>
        <begin position="837"/>
        <end position="1121"/>
    </location>
</feature>
<organism evidence="3 4">
    <name type="scientific">Mesorhabditis spiculigera</name>
    <dbReference type="NCBI Taxonomy" id="96644"/>
    <lineage>
        <taxon>Eukaryota</taxon>
        <taxon>Metazoa</taxon>
        <taxon>Ecdysozoa</taxon>
        <taxon>Nematoda</taxon>
        <taxon>Chromadorea</taxon>
        <taxon>Rhabditida</taxon>
        <taxon>Rhabditina</taxon>
        <taxon>Rhabditomorpha</taxon>
        <taxon>Rhabditoidea</taxon>
        <taxon>Rhabditidae</taxon>
        <taxon>Mesorhabditinae</taxon>
        <taxon>Mesorhabditis</taxon>
    </lineage>
</organism>
<feature type="compositionally biased region" description="Low complexity" evidence="2">
    <location>
        <begin position="2115"/>
        <end position="2133"/>
    </location>
</feature>
<sequence>MDFALVSNGSPAHRARAEQAPARAQRGSSPGRAIRGQSAHGTSSPPPLDPSEDTLEDEDMPGTSYSARKIEEKRKKKLRVTFDLPSSGSVESVLPSPQKMQQSSSAAAQLAEDARLHDEADEFAQAIHELTVENEHLRNVVEEQRAQLAAQQSRLADSEDQATRVQKDNKSAVAKARVVAQARIKDLEDKMADLNRTFSNQVETLQVENETLRSSREWEVEENARMRERLAKTMEKNAKLHSEVEAALVTNCELERKMISEQEVMKCMMEDLEDAERIIVQQEDEKTQMAEDIELMRGAIIAQEQFIEVLEADIVIYEEHIGILRESLGASKVDHRDLIRSKAFEAKLKALEEEKQEIARTRHDERLKTKALNAKVRLLEGENEKLMARICEMEMGPGQEQGAPTTQNTSHHLQHELAEAEARLETLRGEYDQQLATVRLENEGLTRQWQSMRDTVRGLEDELTTLRATQQGPSRGDQGNFGQTLLPALQEEAQQENESLRTRTAELEHQLADLVHVKEKLQEQLSDVGVENFELQARVQRLERAEADFAVLRRSVNEAEREKEMAEEERKKLEIELESLREKELETSNELQQARHRINTLMAQPQPVQLQQASSTSSPWEPMETLMPSDREQLEQLQRENSQLREELAHARLSLAETREVQKEVEILKAELEEERRETEAKWEEVCEKLMQSAERAEDSPAARSSRKASIEEMHTYLDAYAEKCKKLEEELRETKERIEQSSTEISRNASPELEAELAACQLRLVDAERRLEEKGETIGRIQGELKEAKEKMEADKLDAQNRQGQLRESEMAERMQHLETQATQQYEQAIREHEQRTRAELMNGELQQRVSELETKLFGSSQVDGAAEAQAREERMELNAQIRQLQATIQQLDAQRLESEGRFTQLAEELEAVRAEASRREDALNTEIGALEADKAEFSFRADAAEESFNHSELHDTIRDLQKEVDQTKYELVSMRNELEASEEVRQQLQYQLDEEKENAGYERLGEDVERLEELRSELEGAVDGLKGEVWALNGQLKASVLDREALDTRLAMADSQLAAEKARADQLDQELSEQVELTERAQRQAAESENESNRRLAECLEMESRREELEKAYTQLKEYYTQLHASYEALYNSVHRTEKVDGQTETDVDGMTDLSTADLGSLRESITAEIGRIHEATARIVEVRAQLSGGAAPDADRLAEIVNAVIESCGINVPAGTSLVDRVDRVAELLQNRSREAEEGRAAVLRQQQTCAALLKRLEAAEVEAAGGSAEEGQTRRELEETRVQLMNSNAEVSELQSRVEQLKDAVTELTAAKEDEEAETGRRRNLRTEVAILAARLATRQADVDALFRANADLAHTNVRLQNEIDEMREAATTSASAEQAEPAEAEHLRHQLTGLEHQLHEDRRRIEELEAQLAEARNRSGILAAQLEIKEHEQQQQASSEQLDELTRLRDVEKLLNNTISSFEDKLQEAEERINDLETALDEAQTKPVEPEPEVTESAWGWGDDQQGEPQAVQVPVTSLQAATPEHQADLAKLKAQAAEAEERAEFAESELQEVRAEFEELMNVLTKLKLEQKASAEKINELEAKLASAAVTAPVPEAPETEGWGDDDWGTTETTVPPGARNSEATEALEELQNELEEERQRKEELEKEKQELNVKVQRLSAQLDELETELLDKIDEQERSAAKFKEQIGELERQLAENPKEAAPAENWGWDEPAVAEQQAGQADELKRALEDRESENLALRVRIDELEHETTENAANKSESEELLRELRAEVEVLRIKVEEAESEASQAKQQLERTEAEQKPEETEAEESWGWGDEGRLAETNDSEALQRAVEQLEGQIAILTSVAQNERENSEELLRELRAEVEVLRVKVEEAESEASQAKQQLERAEAQTAAPTEELETKICDIEEELERRAGEEKDLEAVRAELDAAKTKCALLMDSEGRLLDQVDEYGAQVETQQQVIKTLEAQLFEKEALEEKLAALEAELREEQAKGLVDDQHEEVEELRAALQQQETRIEALIGEKEELELKLKEAGARIEQVQKERDAAKSKYDELRAKLLAKRKAAAAGASEAGRPPSSASSTRGSLAVDTRQEEHNFGGSSFSPMPSHSPASSTQGSTTSAATATQDAYRRRRN</sequence>
<feature type="compositionally biased region" description="Low complexity" evidence="2">
    <location>
        <begin position="2071"/>
        <end position="2087"/>
    </location>
</feature>
<dbReference type="PANTHER" id="PTHR43941:SF1">
    <property type="entry name" value="STRUCTURAL MAINTENANCE OF CHROMOSOMES PROTEIN 2"/>
    <property type="match status" value="1"/>
</dbReference>
<feature type="region of interest" description="Disordered" evidence="2">
    <location>
        <begin position="1703"/>
        <end position="1738"/>
    </location>
</feature>
<feature type="coiled-coil region" evidence="1">
    <location>
        <begin position="1246"/>
        <end position="1322"/>
    </location>
</feature>
<evidence type="ECO:0000313" key="4">
    <source>
        <dbReference type="Proteomes" id="UP001177023"/>
    </source>
</evidence>
<name>A0AA36G6U3_9BILA</name>
<dbReference type="PANTHER" id="PTHR43941">
    <property type="entry name" value="STRUCTURAL MAINTENANCE OF CHROMOSOMES PROTEIN 2"/>
    <property type="match status" value="1"/>
</dbReference>
<feature type="coiled-coil region" evidence="1">
    <location>
        <begin position="490"/>
        <end position="597"/>
    </location>
</feature>
<feature type="compositionally biased region" description="Acidic residues" evidence="2">
    <location>
        <begin position="1632"/>
        <end position="1643"/>
    </location>
</feature>
<accession>A0AA36G6U3</accession>
<proteinExistence type="predicted"/>
<evidence type="ECO:0000256" key="2">
    <source>
        <dbReference type="SAM" id="MobiDB-lite"/>
    </source>
</evidence>
<dbReference type="Proteomes" id="UP001177023">
    <property type="component" value="Unassembled WGS sequence"/>
</dbReference>
<feature type="compositionally biased region" description="Basic and acidic residues" evidence="2">
    <location>
        <begin position="1644"/>
        <end position="1657"/>
    </location>
</feature>
<feature type="region of interest" description="Disordered" evidence="2">
    <location>
        <begin position="1750"/>
        <end position="1769"/>
    </location>
</feature>
<feature type="compositionally biased region" description="Acidic residues" evidence="2">
    <location>
        <begin position="1604"/>
        <end position="1615"/>
    </location>
</feature>
<feature type="coiled-coil region" evidence="1">
    <location>
        <begin position="127"/>
        <end position="292"/>
    </location>
</feature>
<dbReference type="GO" id="GO:0000785">
    <property type="term" value="C:chromatin"/>
    <property type="evidence" value="ECO:0007669"/>
    <property type="project" value="TreeGrafter"/>
</dbReference>
<feature type="region of interest" description="Disordered" evidence="2">
    <location>
        <begin position="1595"/>
        <end position="1657"/>
    </location>
</feature>